<dbReference type="Proteomes" id="UP000251558">
    <property type="component" value="Unassembled WGS sequence"/>
</dbReference>
<feature type="domain" description="DUF6894" evidence="1">
    <location>
        <begin position="3"/>
        <end position="65"/>
    </location>
</feature>
<protein>
    <recommendedName>
        <fullName evidence="1">DUF6894 domain-containing protein</fullName>
    </recommendedName>
</protein>
<keyword evidence="3" id="KW-1185">Reference proteome</keyword>
<dbReference type="EMBL" id="QMBP01000006">
    <property type="protein sequence ID" value="RAZ90171.1"/>
    <property type="molecule type" value="Genomic_DNA"/>
</dbReference>
<organism evidence="2 3">
    <name type="scientific">Mesorhizobium hawassense</name>
    <dbReference type="NCBI Taxonomy" id="1209954"/>
    <lineage>
        <taxon>Bacteria</taxon>
        <taxon>Pseudomonadati</taxon>
        <taxon>Pseudomonadota</taxon>
        <taxon>Alphaproteobacteria</taxon>
        <taxon>Hyphomicrobiales</taxon>
        <taxon>Phyllobacteriaceae</taxon>
        <taxon>Mesorhizobium</taxon>
    </lineage>
</organism>
<dbReference type="Pfam" id="PF21834">
    <property type="entry name" value="DUF6894"/>
    <property type="match status" value="1"/>
</dbReference>
<evidence type="ECO:0000259" key="1">
    <source>
        <dbReference type="Pfam" id="PF21834"/>
    </source>
</evidence>
<evidence type="ECO:0000313" key="3">
    <source>
        <dbReference type="Proteomes" id="UP000251558"/>
    </source>
</evidence>
<proteinExistence type="predicted"/>
<dbReference type="RefSeq" id="WP_146770260.1">
    <property type="nucleotide sequence ID" value="NZ_QMBP01000006.1"/>
</dbReference>
<name>A0A330HN72_9HYPH</name>
<comment type="caution">
    <text evidence="2">The sequence shown here is derived from an EMBL/GenBank/DDBJ whole genome shotgun (WGS) entry which is preliminary data.</text>
</comment>
<accession>A0A330HN72</accession>
<dbReference type="AlphaFoldDB" id="A0A330HN72"/>
<dbReference type="OrthoDB" id="8094360at2"/>
<gene>
    <name evidence="2" type="ORF">DPM33_15190</name>
</gene>
<reference evidence="3" key="1">
    <citation type="submission" date="2018-06" db="EMBL/GenBank/DDBJ databases">
        <authorList>
            <person name="Helene L.C."/>
            <person name="Dall'Agnol R."/>
            <person name="Delamuta J.R."/>
            <person name="Hungria M."/>
        </authorList>
    </citation>
    <scope>NUCLEOTIDE SEQUENCE [LARGE SCALE GENOMIC DNA]</scope>
    <source>
        <strain evidence="3">AC99b</strain>
    </source>
</reference>
<dbReference type="InterPro" id="IPR054189">
    <property type="entry name" value="DUF6894"/>
</dbReference>
<sequence length="68" mass="7572">MPRFFFDLAYGGDTYQDAQGTSLHDLKLARQRAVALAYRTAAEAKSHDIVCTVRDVTGRQVLQITKNA</sequence>
<evidence type="ECO:0000313" key="2">
    <source>
        <dbReference type="EMBL" id="RAZ90171.1"/>
    </source>
</evidence>
<reference evidence="2 3" key="2">
    <citation type="submission" date="2018-07" db="EMBL/GenBank/DDBJ databases">
        <title>Diversity of Mesorhizobium strains in Brazil.</title>
        <authorList>
            <person name="Helene L.C.F."/>
            <person name="Dall'Agnol R."/>
            <person name="Delamuta J.R.M."/>
            <person name="Hungria M."/>
        </authorList>
    </citation>
    <scope>NUCLEOTIDE SEQUENCE [LARGE SCALE GENOMIC DNA]</scope>
    <source>
        <strain evidence="2 3">AC99b</strain>
    </source>
</reference>